<protein>
    <recommendedName>
        <fullName evidence="5">ABC transporter domain-containing protein</fullName>
    </recommendedName>
</protein>
<evidence type="ECO:0000256" key="1">
    <source>
        <dbReference type="ARBA" id="ARBA00005417"/>
    </source>
</evidence>
<dbReference type="InterPro" id="IPR003439">
    <property type="entry name" value="ABC_transporter-like_ATP-bd"/>
</dbReference>
<evidence type="ECO:0000313" key="6">
    <source>
        <dbReference type="EMBL" id="GJJ08523.1"/>
    </source>
</evidence>
<dbReference type="Proteomes" id="UP001050691">
    <property type="component" value="Unassembled WGS sequence"/>
</dbReference>
<dbReference type="EMBL" id="BPWL01000003">
    <property type="protein sequence ID" value="GJJ08523.1"/>
    <property type="molecule type" value="Genomic_DNA"/>
</dbReference>
<dbReference type="InterPro" id="IPR027417">
    <property type="entry name" value="P-loop_NTPase"/>
</dbReference>
<dbReference type="GO" id="GO:0005524">
    <property type="term" value="F:ATP binding"/>
    <property type="evidence" value="ECO:0007669"/>
    <property type="project" value="UniProtKB-KW"/>
</dbReference>
<feature type="domain" description="ABC transporter" evidence="5">
    <location>
        <begin position="317"/>
        <end position="549"/>
    </location>
</feature>
<evidence type="ECO:0000256" key="3">
    <source>
        <dbReference type="ARBA" id="ARBA00022741"/>
    </source>
</evidence>
<organism evidence="6 7">
    <name type="scientific">Clathrus columnatus</name>
    <dbReference type="NCBI Taxonomy" id="1419009"/>
    <lineage>
        <taxon>Eukaryota</taxon>
        <taxon>Fungi</taxon>
        <taxon>Dikarya</taxon>
        <taxon>Basidiomycota</taxon>
        <taxon>Agaricomycotina</taxon>
        <taxon>Agaricomycetes</taxon>
        <taxon>Phallomycetidae</taxon>
        <taxon>Phallales</taxon>
        <taxon>Clathraceae</taxon>
        <taxon>Clathrus</taxon>
    </lineage>
</organism>
<keyword evidence="4" id="KW-0067">ATP-binding</keyword>
<reference evidence="6" key="1">
    <citation type="submission" date="2021-10" db="EMBL/GenBank/DDBJ databases">
        <title>De novo Genome Assembly of Clathrus columnatus (Basidiomycota, Fungi) Using Illumina and Nanopore Sequence Data.</title>
        <authorList>
            <person name="Ogiso-Tanaka E."/>
            <person name="Itagaki H."/>
            <person name="Hosoya T."/>
            <person name="Hosaka K."/>
        </authorList>
    </citation>
    <scope>NUCLEOTIDE SEQUENCE</scope>
    <source>
        <strain evidence="6">MO-923</strain>
    </source>
</reference>
<evidence type="ECO:0000256" key="2">
    <source>
        <dbReference type="ARBA" id="ARBA00022448"/>
    </source>
</evidence>
<keyword evidence="2" id="KW-0813">Transport</keyword>
<comment type="caution">
    <text evidence="6">The sequence shown here is derived from an EMBL/GenBank/DDBJ whole genome shotgun (WGS) entry which is preliminary data.</text>
</comment>
<proteinExistence type="inferred from homology"/>
<name>A0AAV5A4X5_9AGAM</name>
<dbReference type="InterPro" id="IPR003593">
    <property type="entry name" value="AAA+_ATPase"/>
</dbReference>
<evidence type="ECO:0000313" key="7">
    <source>
        <dbReference type="Proteomes" id="UP001050691"/>
    </source>
</evidence>
<dbReference type="PANTHER" id="PTHR43117:SF4">
    <property type="entry name" value="OSMOPROTECTANT IMPORT ATP-BINDING PROTEIN OSMV"/>
    <property type="match status" value="1"/>
</dbReference>
<accession>A0AAV5A4X5</accession>
<dbReference type="SUPFAM" id="SSF52540">
    <property type="entry name" value="P-loop containing nucleoside triphosphate hydrolases"/>
    <property type="match status" value="2"/>
</dbReference>
<dbReference type="PANTHER" id="PTHR43117">
    <property type="entry name" value="OSMOPROTECTANT IMPORT ATP-BINDING PROTEIN OSMV"/>
    <property type="match status" value="1"/>
</dbReference>
<feature type="domain" description="ABC transporter" evidence="5">
    <location>
        <begin position="28"/>
        <end position="298"/>
    </location>
</feature>
<dbReference type="Pfam" id="PF00005">
    <property type="entry name" value="ABC_tran"/>
    <property type="match status" value="2"/>
</dbReference>
<dbReference type="AlphaFoldDB" id="A0AAV5A4X5"/>
<sequence>MVLFRRLIHTVTREQEERLINRPILLIPRGSQVFKFTTSKSDAIRPVFSNLEWTIKPGESWAIVGNASEERTVLIEVQTFNLKVTSNDNNQIFTLKSQTRIHPPPPHGLWPFLTATDLNVDPTDHVRTVSFAHRPRVGQGGFYDYSARYGAVREEDRVTLRQYLINACKGDDDGKDRILRLSESVGLDTFLDLPLIALSNGQTRRARIIQALLHQPKVLVLDEPLTGLDLSQRPRLLSLLKAFHQKSQPHIIMTLRVQDPVPDWITHLFYINSHNRIISGLKQHVILQIDSSVTKSQSQPVSTISSSSNKKLGDILINLQSVNVKYHDRHILKNITWTIRQGERWILSGPNGSGKTTLLSLITGDHPQSYTQSPPSSLSLFSKPRRQLATPMLARLIGISSPEIYNAFPRKLDSSGLTVRDTVGTGFEGVFTFRRLTNEQERKVQNLLNELGPAPDKWESSYTTTPFASRLFATLTPGEQSLVLLMRALVNDPQVLILDEAFSGMDNAMSRTVSKYLERHVSSHQAVVWVSHWEDEMPWRGTEAVRWFKLGE</sequence>
<dbReference type="SMART" id="SM00382">
    <property type="entry name" value="AAA"/>
    <property type="match status" value="1"/>
</dbReference>
<gene>
    <name evidence="6" type="ORF">Clacol_002741</name>
</gene>
<dbReference type="GO" id="GO:0016887">
    <property type="term" value="F:ATP hydrolysis activity"/>
    <property type="evidence" value="ECO:0007669"/>
    <property type="project" value="InterPro"/>
</dbReference>
<keyword evidence="7" id="KW-1185">Reference proteome</keyword>
<dbReference type="Gene3D" id="3.40.50.300">
    <property type="entry name" value="P-loop containing nucleotide triphosphate hydrolases"/>
    <property type="match status" value="2"/>
</dbReference>
<keyword evidence="3" id="KW-0547">Nucleotide-binding</keyword>
<comment type="similarity">
    <text evidence="1">Belongs to the ABC transporter superfamily.</text>
</comment>
<dbReference type="PROSITE" id="PS50893">
    <property type="entry name" value="ABC_TRANSPORTER_2"/>
    <property type="match status" value="2"/>
</dbReference>
<evidence type="ECO:0000259" key="5">
    <source>
        <dbReference type="PROSITE" id="PS50893"/>
    </source>
</evidence>
<evidence type="ECO:0000256" key="4">
    <source>
        <dbReference type="ARBA" id="ARBA00022840"/>
    </source>
</evidence>